<dbReference type="InterPro" id="IPR037069">
    <property type="entry name" value="AcylCoA_DH/ox_N_sf"/>
</dbReference>
<evidence type="ECO:0000313" key="9">
    <source>
        <dbReference type="Proteomes" id="UP000198893"/>
    </source>
</evidence>
<dbReference type="EMBL" id="FODS01000020">
    <property type="protein sequence ID" value="SEP03471.1"/>
    <property type="molecule type" value="Genomic_DNA"/>
</dbReference>
<dbReference type="CDD" id="cd00567">
    <property type="entry name" value="ACAD"/>
    <property type="match status" value="1"/>
</dbReference>
<dbReference type="Gene3D" id="1.20.140.10">
    <property type="entry name" value="Butyryl-CoA Dehydrogenase, subunit A, domain 3"/>
    <property type="match status" value="1"/>
</dbReference>
<keyword evidence="9" id="KW-1185">Reference proteome</keyword>
<dbReference type="Proteomes" id="UP000198893">
    <property type="component" value="Unassembled WGS sequence"/>
</dbReference>
<evidence type="ECO:0000313" key="8">
    <source>
        <dbReference type="EMBL" id="SEP03471.1"/>
    </source>
</evidence>
<accession>A0A1H8UJW8</accession>
<dbReference type="PANTHER" id="PTHR43884">
    <property type="entry name" value="ACYL-COA DEHYDROGENASE"/>
    <property type="match status" value="1"/>
</dbReference>
<dbReference type="GO" id="GO:0003995">
    <property type="term" value="F:acyl-CoA dehydrogenase activity"/>
    <property type="evidence" value="ECO:0007669"/>
    <property type="project" value="TreeGrafter"/>
</dbReference>
<dbReference type="Pfam" id="PF00441">
    <property type="entry name" value="Acyl-CoA_dh_1"/>
    <property type="match status" value="1"/>
</dbReference>
<evidence type="ECO:0000256" key="2">
    <source>
        <dbReference type="ARBA" id="ARBA00009347"/>
    </source>
</evidence>
<comment type="cofactor">
    <cofactor evidence="1">
        <name>FAD</name>
        <dbReference type="ChEBI" id="CHEBI:57692"/>
    </cofactor>
</comment>
<dbReference type="STRING" id="569882.SAMN04490248_12065"/>
<keyword evidence="4" id="KW-0274">FAD</keyword>
<dbReference type="Pfam" id="PF02771">
    <property type="entry name" value="Acyl-CoA_dh_N"/>
    <property type="match status" value="1"/>
</dbReference>
<evidence type="ECO:0000256" key="1">
    <source>
        <dbReference type="ARBA" id="ARBA00001974"/>
    </source>
</evidence>
<evidence type="ECO:0000256" key="3">
    <source>
        <dbReference type="ARBA" id="ARBA00022630"/>
    </source>
</evidence>
<reference evidence="8 9" key="1">
    <citation type="submission" date="2016-10" db="EMBL/GenBank/DDBJ databases">
        <authorList>
            <person name="de Groot N.N."/>
        </authorList>
    </citation>
    <scope>NUCLEOTIDE SEQUENCE [LARGE SCALE GENOMIC DNA]</scope>
    <source>
        <strain evidence="8 9">DSM 27842</strain>
    </source>
</reference>
<dbReference type="SUPFAM" id="SSF47203">
    <property type="entry name" value="Acyl-CoA dehydrogenase C-terminal domain-like"/>
    <property type="match status" value="1"/>
</dbReference>
<feature type="domain" description="Acyl-CoA dehydrogenase/oxidase C-terminal" evidence="6">
    <location>
        <begin position="217"/>
        <end position="345"/>
    </location>
</feature>
<dbReference type="InterPro" id="IPR046373">
    <property type="entry name" value="Acyl-CoA_Oxase/DH_mid-dom_sf"/>
</dbReference>
<protein>
    <submittedName>
        <fullName evidence="8">Acyl-CoA dehydrogenase</fullName>
    </submittedName>
</protein>
<dbReference type="PANTHER" id="PTHR43884:SF20">
    <property type="entry name" value="ACYL-COA DEHYDROGENASE FADE28"/>
    <property type="match status" value="1"/>
</dbReference>
<dbReference type="InterPro" id="IPR009075">
    <property type="entry name" value="AcylCo_DH/oxidase_C"/>
</dbReference>
<dbReference type="InterPro" id="IPR013786">
    <property type="entry name" value="AcylCoA_DH/ox_N"/>
</dbReference>
<proteinExistence type="inferred from homology"/>
<dbReference type="RefSeq" id="WP_093119683.1">
    <property type="nucleotide sequence ID" value="NZ_FODS01000020.1"/>
</dbReference>
<dbReference type="GO" id="GO:0050660">
    <property type="term" value="F:flavin adenine dinucleotide binding"/>
    <property type="evidence" value="ECO:0007669"/>
    <property type="project" value="InterPro"/>
</dbReference>
<dbReference type="AlphaFoldDB" id="A0A1H8UJW8"/>
<name>A0A1H8UJW8_9RHOB</name>
<sequence>MDFELNEDEALLAEMAGKFAYTCAPGDHRWSELAEMGWFGCHLPESAGGSGLGMVGAVILGEAMGHAGLVDGYIGHAILAGSALSGSPAHTALLEAAIAGTKRLGAALIEPARRHDLTRPAAKAKRSGDSYQLDGHKAPALACSNAAYFLVSARTETDDCALFAVPADAEGVTLSPISSPDGRDLSRLMLDTVILQQGDIVAAAPQCPAYLQSALQIAFAAESCGAMRRLVDMTGAYLETREQFGRPIGRFQALQHRFADMHVALDEARSLMLAAAMATDACAPEAAPLARKAWVQTCWSARRIAEEAVQMHGAIGMTSECHVGHFVKRLTANELIVGHPDLHVGALIARSA</sequence>
<dbReference type="InterPro" id="IPR036250">
    <property type="entry name" value="AcylCo_DH-like_C"/>
</dbReference>
<evidence type="ECO:0000259" key="6">
    <source>
        <dbReference type="Pfam" id="PF00441"/>
    </source>
</evidence>
<dbReference type="OrthoDB" id="7328575at2"/>
<evidence type="ECO:0000256" key="4">
    <source>
        <dbReference type="ARBA" id="ARBA00022827"/>
    </source>
</evidence>
<dbReference type="Gene3D" id="2.40.110.10">
    <property type="entry name" value="Butyryl-CoA Dehydrogenase, subunit A, domain 2"/>
    <property type="match status" value="1"/>
</dbReference>
<comment type="similarity">
    <text evidence="2">Belongs to the acyl-CoA dehydrogenase family.</text>
</comment>
<keyword evidence="3" id="KW-0285">Flavoprotein</keyword>
<dbReference type="InterPro" id="IPR009100">
    <property type="entry name" value="AcylCoA_DH/oxidase_NM_dom_sf"/>
</dbReference>
<organism evidence="8 9">
    <name type="scientific">Salinihabitans flavidus</name>
    <dbReference type="NCBI Taxonomy" id="569882"/>
    <lineage>
        <taxon>Bacteria</taxon>
        <taxon>Pseudomonadati</taxon>
        <taxon>Pseudomonadota</taxon>
        <taxon>Alphaproteobacteria</taxon>
        <taxon>Rhodobacterales</taxon>
        <taxon>Roseobacteraceae</taxon>
        <taxon>Salinihabitans</taxon>
    </lineage>
</organism>
<evidence type="ECO:0000259" key="7">
    <source>
        <dbReference type="Pfam" id="PF02771"/>
    </source>
</evidence>
<feature type="domain" description="Acyl-CoA dehydrogenase/oxidase N-terminal" evidence="7">
    <location>
        <begin position="27"/>
        <end position="69"/>
    </location>
</feature>
<gene>
    <name evidence="8" type="ORF">SAMN04490248_12065</name>
</gene>
<keyword evidence="5" id="KW-0560">Oxidoreductase</keyword>
<dbReference type="SUPFAM" id="SSF56645">
    <property type="entry name" value="Acyl-CoA dehydrogenase NM domain-like"/>
    <property type="match status" value="1"/>
</dbReference>
<dbReference type="Gene3D" id="1.10.540.10">
    <property type="entry name" value="Acyl-CoA dehydrogenase/oxidase, N-terminal domain"/>
    <property type="match status" value="1"/>
</dbReference>
<evidence type="ECO:0000256" key="5">
    <source>
        <dbReference type="ARBA" id="ARBA00023002"/>
    </source>
</evidence>